<keyword evidence="1" id="KW-0472">Membrane</keyword>
<keyword evidence="1" id="KW-0812">Transmembrane</keyword>
<comment type="caution">
    <text evidence="2">The sequence shown here is derived from an EMBL/GenBank/DDBJ whole genome shotgun (WGS) entry which is preliminary data.</text>
</comment>
<feature type="transmembrane region" description="Helical" evidence="1">
    <location>
        <begin position="77"/>
        <end position="97"/>
    </location>
</feature>
<dbReference type="Proteomes" id="UP000243342">
    <property type="component" value="Unassembled WGS sequence"/>
</dbReference>
<keyword evidence="1" id="KW-1133">Transmembrane helix</keyword>
<feature type="transmembrane region" description="Helical" evidence="1">
    <location>
        <begin position="51"/>
        <end position="70"/>
    </location>
</feature>
<evidence type="ECO:0000256" key="1">
    <source>
        <dbReference type="SAM" id="Phobius"/>
    </source>
</evidence>
<evidence type="ECO:0000313" key="3">
    <source>
        <dbReference type="Proteomes" id="UP000243342"/>
    </source>
</evidence>
<name>A0A1J7CA21_9ACTN</name>
<accession>A0A1J7CA21</accession>
<sequence length="172" mass="17575">MLVLIGSAVLGVAAAGFWLWLAPRVPLVATSDHLVYMQDAEGEQTVGQDGVFVLVTAAFGLLCGAAVVAWKRRGGVALVLALALGGVAGAVVCWQLGMVWGPGDNIAAAAKAAGLNHPFPAPFRLQATVALLVWPIGALVSNLALTAGFGPRDEVPAVFVPTGGVTPGEWQR</sequence>
<feature type="transmembrane region" description="Helical" evidence="1">
    <location>
        <begin position="125"/>
        <end position="145"/>
    </location>
</feature>
<dbReference type="EMBL" id="MLCF01000024">
    <property type="protein sequence ID" value="OIV38376.1"/>
    <property type="molecule type" value="Genomic_DNA"/>
</dbReference>
<evidence type="ECO:0000313" key="2">
    <source>
        <dbReference type="EMBL" id="OIV38376.1"/>
    </source>
</evidence>
<evidence type="ECO:0008006" key="4">
    <source>
        <dbReference type="Google" id="ProtNLM"/>
    </source>
</evidence>
<dbReference type="AlphaFoldDB" id="A0A1J7CA21"/>
<protein>
    <recommendedName>
        <fullName evidence="4">ABC transporter permease</fullName>
    </recommendedName>
</protein>
<gene>
    <name evidence="2" type="ORF">BIV57_06070</name>
</gene>
<keyword evidence="3" id="KW-1185">Reference proteome</keyword>
<dbReference type="STRING" id="1428644.BIV57_06070"/>
<proteinExistence type="predicted"/>
<reference evidence="2 3" key="1">
    <citation type="submission" date="2016-10" db="EMBL/GenBank/DDBJ databases">
        <title>Genome sequence of Streptomyces gilvigriseus MUSC 26.</title>
        <authorList>
            <person name="Lee L.-H."/>
            <person name="Ser H.-L."/>
        </authorList>
    </citation>
    <scope>NUCLEOTIDE SEQUENCE [LARGE SCALE GENOMIC DNA]</scope>
    <source>
        <strain evidence="2 3">MUSC 26</strain>
    </source>
</reference>
<organism evidence="2 3">
    <name type="scientific">Mangrovactinospora gilvigrisea</name>
    <dbReference type="NCBI Taxonomy" id="1428644"/>
    <lineage>
        <taxon>Bacteria</taxon>
        <taxon>Bacillati</taxon>
        <taxon>Actinomycetota</taxon>
        <taxon>Actinomycetes</taxon>
        <taxon>Kitasatosporales</taxon>
        <taxon>Streptomycetaceae</taxon>
        <taxon>Mangrovactinospora</taxon>
    </lineage>
</organism>